<evidence type="ECO:0000256" key="2">
    <source>
        <dbReference type="SAM" id="MobiDB-lite"/>
    </source>
</evidence>
<name>A0A4U0WY35_9PEZI</name>
<evidence type="ECO:0000256" key="1">
    <source>
        <dbReference type="SAM" id="Coils"/>
    </source>
</evidence>
<feature type="region of interest" description="Disordered" evidence="2">
    <location>
        <begin position="1"/>
        <end position="64"/>
    </location>
</feature>
<dbReference type="Proteomes" id="UP000309340">
    <property type="component" value="Unassembled WGS sequence"/>
</dbReference>
<keyword evidence="1" id="KW-0175">Coiled coil</keyword>
<dbReference type="OrthoDB" id="3847731at2759"/>
<proteinExistence type="predicted"/>
<sequence length="164" mass="18350">MANRDTTTSPRHSHHQDTAPPTTSAERVALAAEGATQSSNRLTSLERSHSASGGTQAEKNRRRAQYKTEYNLFAEAAEDRRQKVGDLIAQNDRWEAATGQNEKAIVDGVGADVARLTAENEAMRNEKRRVNREMRGVVDEAKKDIEVQRNWDAFFELRSDEPAV</sequence>
<keyword evidence="4" id="KW-1185">Reference proteome</keyword>
<evidence type="ECO:0000313" key="4">
    <source>
        <dbReference type="Proteomes" id="UP000309340"/>
    </source>
</evidence>
<evidence type="ECO:0000313" key="3">
    <source>
        <dbReference type="EMBL" id="TKA67493.1"/>
    </source>
</evidence>
<accession>A0A4U0WY35</accession>
<organism evidence="3 4">
    <name type="scientific">Friedmanniomyces simplex</name>
    <dbReference type="NCBI Taxonomy" id="329884"/>
    <lineage>
        <taxon>Eukaryota</taxon>
        <taxon>Fungi</taxon>
        <taxon>Dikarya</taxon>
        <taxon>Ascomycota</taxon>
        <taxon>Pezizomycotina</taxon>
        <taxon>Dothideomycetes</taxon>
        <taxon>Dothideomycetidae</taxon>
        <taxon>Mycosphaerellales</taxon>
        <taxon>Teratosphaeriaceae</taxon>
        <taxon>Friedmanniomyces</taxon>
    </lineage>
</organism>
<reference evidence="3 4" key="1">
    <citation type="submission" date="2017-03" db="EMBL/GenBank/DDBJ databases">
        <title>Genomes of endolithic fungi from Antarctica.</title>
        <authorList>
            <person name="Coleine C."/>
            <person name="Masonjones S."/>
            <person name="Stajich J.E."/>
        </authorList>
    </citation>
    <scope>NUCLEOTIDE SEQUENCE [LARGE SCALE GENOMIC DNA]</scope>
    <source>
        <strain evidence="3 4">CCFEE 5184</strain>
    </source>
</reference>
<comment type="caution">
    <text evidence="3">The sequence shown here is derived from an EMBL/GenBank/DDBJ whole genome shotgun (WGS) entry which is preliminary data.</text>
</comment>
<feature type="compositionally biased region" description="Polar residues" evidence="2">
    <location>
        <begin position="1"/>
        <end position="10"/>
    </location>
</feature>
<protein>
    <submittedName>
        <fullName evidence="3">Uncharacterized protein</fullName>
    </submittedName>
</protein>
<dbReference type="AlphaFoldDB" id="A0A4U0WY35"/>
<feature type="coiled-coil region" evidence="1">
    <location>
        <begin position="113"/>
        <end position="140"/>
    </location>
</feature>
<dbReference type="EMBL" id="NAJQ01000568">
    <property type="protein sequence ID" value="TKA67493.1"/>
    <property type="molecule type" value="Genomic_DNA"/>
</dbReference>
<gene>
    <name evidence="3" type="ORF">B0A55_08595</name>
</gene>